<dbReference type="PANTHER" id="PTHR46481">
    <property type="entry name" value="ZINC FINGER BED DOMAIN-CONTAINING PROTEIN 4"/>
    <property type="match status" value="1"/>
</dbReference>
<evidence type="ECO:0000256" key="5">
    <source>
        <dbReference type="ARBA" id="ARBA00023242"/>
    </source>
</evidence>
<evidence type="ECO:0000259" key="7">
    <source>
        <dbReference type="Pfam" id="PF05699"/>
    </source>
</evidence>
<dbReference type="SUPFAM" id="SSF53098">
    <property type="entry name" value="Ribonuclease H-like"/>
    <property type="match status" value="1"/>
</dbReference>
<dbReference type="GO" id="GO:0046983">
    <property type="term" value="F:protein dimerization activity"/>
    <property type="evidence" value="ECO:0007669"/>
    <property type="project" value="InterPro"/>
</dbReference>
<feature type="region of interest" description="Disordered" evidence="6">
    <location>
        <begin position="560"/>
        <end position="593"/>
    </location>
</feature>
<dbReference type="InterPro" id="IPR052035">
    <property type="entry name" value="ZnF_BED_domain_contain"/>
</dbReference>
<evidence type="ECO:0000256" key="4">
    <source>
        <dbReference type="ARBA" id="ARBA00022833"/>
    </source>
</evidence>
<evidence type="ECO:0000256" key="6">
    <source>
        <dbReference type="SAM" id="MobiDB-lite"/>
    </source>
</evidence>
<comment type="subcellular location">
    <subcellularLocation>
        <location evidence="1">Nucleus</location>
    </subcellularLocation>
</comment>
<keyword evidence="2" id="KW-0479">Metal-binding</keyword>
<evidence type="ECO:0000256" key="1">
    <source>
        <dbReference type="ARBA" id="ARBA00004123"/>
    </source>
</evidence>
<dbReference type="Proteomes" id="UP000630445">
    <property type="component" value="Unassembled WGS sequence"/>
</dbReference>
<comment type="caution">
    <text evidence="8">The sequence shown here is derived from an EMBL/GenBank/DDBJ whole genome shotgun (WGS) entry which is preliminary data.</text>
</comment>
<feature type="domain" description="HAT C-terminal dimerisation" evidence="7">
    <location>
        <begin position="260"/>
        <end position="331"/>
    </location>
</feature>
<dbReference type="EMBL" id="JACBAD010001683">
    <property type="protein sequence ID" value="KAF7136933.1"/>
    <property type="molecule type" value="Genomic_DNA"/>
</dbReference>
<evidence type="ECO:0000256" key="2">
    <source>
        <dbReference type="ARBA" id="ARBA00022723"/>
    </source>
</evidence>
<dbReference type="OrthoDB" id="3777249at2759"/>
<keyword evidence="3" id="KW-0863">Zinc-finger</keyword>
<dbReference type="InterPro" id="IPR008906">
    <property type="entry name" value="HATC_C_dom"/>
</dbReference>
<reference evidence="8" key="1">
    <citation type="submission" date="2020-06" db="EMBL/GenBank/DDBJ databases">
        <title>Draft genome sequences of strains closely related to Aspergillus parafelis and Aspergillus hiratsukae.</title>
        <authorList>
            <person name="Dos Santos R.A.C."/>
            <person name="Rivero-Menendez O."/>
            <person name="Steenwyk J.L."/>
            <person name="Mead M.E."/>
            <person name="Goldman G.H."/>
            <person name="Alastruey-Izquierdo A."/>
            <person name="Rokas A."/>
        </authorList>
    </citation>
    <scope>NUCLEOTIDE SEQUENCE</scope>
    <source>
        <strain evidence="8">CNM-CM5793</strain>
    </source>
</reference>
<evidence type="ECO:0000313" key="8">
    <source>
        <dbReference type="EMBL" id="KAF7136933.1"/>
    </source>
</evidence>
<dbReference type="GO" id="GO:0005634">
    <property type="term" value="C:nucleus"/>
    <property type="evidence" value="ECO:0007669"/>
    <property type="project" value="UniProtKB-SubCell"/>
</dbReference>
<dbReference type="AlphaFoldDB" id="A0A8H6UH12"/>
<proteinExistence type="predicted"/>
<feature type="compositionally biased region" description="Low complexity" evidence="6">
    <location>
        <begin position="565"/>
        <end position="575"/>
    </location>
</feature>
<dbReference type="PANTHER" id="PTHR46481:SF10">
    <property type="entry name" value="ZINC FINGER BED DOMAIN-CONTAINING PROTEIN 39"/>
    <property type="match status" value="1"/>
</dbReference>
<dbReference type="GO" id="GO:0008270">
    <property type="term" value="F:zinc ion binding"/>
    <property type="evidence" value="ECO:0007669"/>
    <property type="project" value="UniProtKB-KW"/>
</dbReference>
<dbReference type="InterPro" id="IPR012337">
    <property type="entry name" value="RNaseH-like_sf"/>
</dbReference>
<keyword evidence="9" id="KW-1185">Reference proteome</keyword>
<evidence type="ECO:0000256" key="3">
    <source>
        <dbReference type="ARBA" id="ARBA00022771"/>
    </source>
</evidence>
<keyword evidence="5" id="KW-0539">Nucleus</keyword>
<name>A0A8H6UH12_9EURO</name>
<accession>A0A8H6UH12</accession>
<gene>
    <name evidence="8" type="ORF">CNMCM5793_006595</name>
</gene>
<keyword evidence="4" id="KW-0862">Zinc</keyword>
<organism evidence="8 9">
    <name type="scientific">Aspergillus hiratsukae</name>
    <dbReference type="NCBI Taxonomy" id="1194566"/>
    <lineage>
        <taxon>Eukaryota</taxon>
        <taxon>Fungi</taxon>
        <taxon>Dikarya</taxon>
        <taxon>Ascomycota</taxon>
        <taxon>Pezizomycotina</taxon>
        <taxon>Eurotiomycetes</taxon>
        <taxon>Eurotiomycetidae</taxon>
        <taxon>Eurotiales</taxon>
        <taxon>Aspergillaceae</taxon>
        <taxon>Aspergillus</taxon>
        <taxon>Aspergillus subgen. Fumigati</taxon>
    </lineage>
</organism>
<evidence type="ECO:0000313" key="9">
    <source>
        <dbReference type="Proteomes" id="UP000630445"/>
    </source>
</evidence>
<dbReference type="Pfam" id="PF05699">
    <property type="entry name" value="Dimer_Tnp_hAT"/>
    <property type="match status" value="1"/>
</dbReference>
<protein>
    <recommendedName>
        <fullName evidence="7">HAT C-terminal dimerisation domain-containing protein</fullName>
    </recommendedName>
</protein>
<sequence length="593" mass="66250">MSKNIAHNAWLEYFKTVAFDEPQHENESHSGADRSICGDSLERPPSEDTAIMIMRSANSIMAHFRSSFKQLALLRRYQQGAYSQEYALTLACETRWGTQYNILAHLKRSKDALKAFARDVSNECDPAILEPINEYAFWAGVEELLDILKPIHEAQIASESSNAHLGYVVSRWAMIKGTLKEHNASYDLLSVFKARRATQLLPIHLVAFHLDPKNVHLAFNVGDQSAIFSFIKKHTSEDHIRIQRDFLNFRRMREGFESRELWEREVVNDPHTFWQFASEYSPELADLALRIFDTPANSVPSERAFSTMNLTHTRHRNRLKVEKVDKICYIHINRRILDRNKIAVEKVKKRIDQLDDEEALDLEESLPEIMETEGSSELSERETLKRNEIATVTAGVESGGWTFESIMVVPSGEKATAVTLPVWLTRGWRGCPVAVSQSRTLLYDTDASVVPSGEKATAYTRSVWPTSVRRGCPVAVSQSRTLLYDTDASVVPSDEKATASTPTVWPTSVWRGCPVAVSQSRTVLSLDPDASVVPSGEKATAFTGPVWPTSVRRGCPVAVSQSRTVSSSDADASVVPSGEKATADTHAPDSVIT</sequence>